<dbReference type="EMBL" id="BAABCE010000003">
    <property type="protein sequence ID" value="GAA3533926.1"/>
    <property type="molecule type" value="Genomic_DNA"/>
</dbReference>
<name>A0ABP6VH22_9ACTN</name>
<evidence type="ECO:0000313" key="2">
    <source>
        <dbReference type="EMBL" id="GAA3533926.1"/>
    </source>
</evidence>
<gene>
    <name evidence="2" type="ORF">GCM10022295_14790</name>
</gene>
<reference evidence="3" key="1">
    <citation type="journal article" date="2019" name="Int. J. Syst. Evol. Microbiol.">
        <title>The Global Catalogue of Microorganisms (GCM) 10K type strain sequencing project: providing services to taxonomists for standard genome sequencing and annotation.</title>
        <authorList>
            <consortium name="The Broad Institute Genomics Platform"/>
            <consortium name="The Broad Institute Genome Sequencing Center for Infectious Disease"/>
            <person name="Wu L."/>
            <person name="Ma J."/>
        </authorList>
    </citation>
    <scope>NUCLEOTIDE SEQUENCE [LARGE SCALE GENOMIC DNA]</scope>
    <source>
        <strain evidence="3">JCM 17656</strain>
    </source>
</reference>
<keyword evidence="3" id="KW-1185">Reference proteome</keyword>
<evidence type="ECO:0000256" key="1">
    <source>
        <dbReference type="SAM" id="MobiDB-lite"/>
    </source>
</evidence>
<accession>A0ABP6VH22</accession>
<sequence>MRFWGKATVGGSVMSVIEDLADEECVVPIFIRCLGHLADDVKFGQITCADNLAGDRRTELRSGGRRTGAARPSREIRLSEGRGHPQNPAMPTILAFLPLTAAARPVRSQQQPGRPWRPSLPTS</sequence>
<proteinExistence type="predicted"/>
<feature type="region of interest" description="Disordered" evidence="1">
    <location>
        <begin position="104"/>
        <end position="123"/>
    </location>
</feature>
<feature type="region of interest" description="Disordered" evidence="1">
    <location>
        <begin position="57"/>
        <end position="90"/>
    </location>
</feature>
<dbReference type="Proteomes" id="UP001500707">
    <property type="component" value="Unassembled WGS sequence"/>
</dbReference>
<protein>
    <recommendedName>
        <fullName evidence="4">Transposase</fullName>
    </recommendedName>
</protein>
<feature type="compositionally biased region" description="Basic and acidic residues" evidence="1">
    <location>
        <begin position="72"/>
        <end position="83"/>
    </location>
</feature>
<organism evidence="2 3">
    <name type="scientific">Streptomyces osmaniensis</name>
    <dbReference type="NCBI Taxonomy" id="593134"/>
    <lineage>
        <taxon>Bacteria</taxon>
        <taxon>Bacillati</taxon>
        <taxon>Actinomycetota</taxon>
        <taxon>Actinomycetes</taxon>
        <taxon>Kitasatosporales</taxon>
        <taxon>Streptomycetaceae</taxon>
        <taxon>Streptomyces</taxon>
    </lineage>
</organism>
<evidence type="ECO:0000313" key="3">
    <source>
        <dbReference type="Proteomes" id="UP001500707"/>
    </source>
</evidence>
<comment type="caution">
    <text evidence="2">The sequence shown here is derived from an EMBL/GenBank/DDBJ whole genome shotgun (WGS) entry which is preliminary data.</text>
</comment>
<evidence type="ECO:0008006" key="4">
    <source>
        <dbReference type="Google" id="ProtNLM"/>
    </source>
</evidence>